<dbReference type="SUPFAM" id="SSF52540">
    <property type="entry name" value="P-loop containing nucleoside triphosphate hydrolases"/>
    <property type="match status" value="1"/>
</dbReference>
<keyword evidence="1" id="KW-0812">Transmembrane</keyword>
<sequence>MKNIIAFFKNRIVISVIGLIILALLIWFIGPAIKFGENNSAPLMSESARLITILVMSLLWGINNLRIQHKEKQSNNSLVNDLQSAQEESPGDIIGEQTSDEMTQMSERFTQALATLKKLNFNGSGAKSALYELPWYIIIGPPGSGKTTALVNSSLDFPLAEQFGKGALQGVGGTRNCDWWFTNEAVLIDTAGRYTTQDSHKIVDSSAWEGFLKLLKKHRRRRPINGAIVAISLQELLTQTEEERAKHAKLIRTRIDELMEKLEVRFPVYLMFTKCDLVSGFSEFFEDLGKDEREQVFGISLPDSPEPSKAPDFAKLSQEYKNIIKGLYDRVLFRVHSERDIKRRSAIQGFPQQMENMQGMVDSFVQQTFVQNRFSLQPYLRGVYFTSGTQDGTPIDRLMASVSSNFGFSNTGGNSPLQQGKSYFLGKLFKDVIFTESELVGTNRFYEKVIKWGQRVAYTTMVGISVALVVMWTGAYTQHESYMHEVEGYVAEYQEQAKNLSHWSSDIRNTLPTLNALAKASIVYDQDQNPWLNSLGMYSTSVDEAANGAYESHLTTVFYPKLIKYIEIHLKANTKNEALYSAFRSYVMFNKLEHMDRPLVQEWFLNQWQDEFSQQTENKQALEAHLTALLALTIRPAELNKSLLMSTRQRLLRMPISQRIYQRIRSKAEYAQPINMLAEMGGAVQDSYQVNPAIEAKLTIPMLFTKASYDEIDFSADSEFIVSIANERWLLHDEAAQEVAFISDDLDDISKKVKALYLAEYNKHWQQIYDVLNVKPVKNILQTSNLLSSFADPIYSPIVAILNVTSANTQLSSQTAANLSDDNSTGITGGLASFAASQTQWTTVDKRYRSLNVLLRESKKQPAAINTALLKISQMQEMVNSISLAPDPSRKAFKLVKARYQNGADNAITALHSYAKNMPKPVKRWLTSLADETWRVILRSAHQHINNEWRNTVYQSYMDSIEGRYPVAQNSDNDIALFDFVAFFKPNGTVDTFYQENVKPFITTRGGWKNKTIDKYNLGLSKGTLRQIKRALEIKSVLFRESAETPSLGFSLKPNAMPKNNVRFMLEVGANRITYSHGPKFWKTLKWSADSEQSRVRIVFEDLNEQQHSETFEGPWAWFRLLKQSQLTKTNESSTYLVTYAISNNSDDERQSFDAKHKISYKIKAKSINNPFEKKLLSLFKCPERI</sequence>
<comment type="caution">
    <text evidence="6">The sequence shown here is derived from an EMBL/GenBank/DDBJ whole genome shotgun (WGS) entry which is preliminary data.</text>
</comment>
<dbReference type="Pfam" id="PF14331">
    <property type="entry name" value="IcmF-related_N"/>
    <property type="match status" value="1"/>
</dbReference>
<dbReference type="RefSeq" id="WP_033081731.1">
    <property type="nucleotide sequence ID" value="NZ_JQEC01000016.1"/>
</dbReference>
<dbReference type="InterPro" id="IPR010623">
    <property type="entry name" value="IcmF_C"/>
</dbReference>
<evidence type="ECO:0000259" key="3">
    <source>
        <dbReference type="Pfam" id="PF06761"/>
    </source>
</evidence>
<dbReference type="OrthoDB" id="9758229at2"/>
<dbReference type="Gene3D" id="3.40.50.300">
    <property type="entry name" value="P-loop containing nucleotide triphosphate hydrolases"/>
    <property type="match status" value="1"/>
</dbReference>
<dbReference type="InterPro" id="IPR009612">
    <property type="entry name" value="IcmF-rel"/>
</dbReference>
<feature type="domain" description="IcmF-related" evidence="3">
    <location>
        <begin position="511"/>
        <end position="810"/>
    </location>
</feature>
<dbReference type="InterPro" id="IPR048677">
    <property type="entry name" value="TssM1_hel"/>
</dbReference>
<evidence type="ECO:0000256" key="1">
    <source>
        <dbReference type="SAM" id="Phobius"/>
    </source>
</evidence>
<feature type="transmembrane region" description="Helical" evidence="1">
    <location>
        <begin position="50"/>
        <end position="67"/>
    </location>
</feature>
<organism evidence="6 7">
    <name type="scientific">Colwellia psychrerythraea</name>
    <name type="common">Vibrio psychroerythus</name>
    <dbReference type="NCBI Taxonomy" id="28229"/>
    <lineage>
        <taxon>Bacteria</taxon>
        <taxon>Pseudomonadati</taxon>
        <taxon>Pseudomonadota</taxon>
        <taxon>Gammaproteobacteria</taxon>
        <taxon>Alteromonadales</taxon>
        <taxon>Colwelliaceae</taxon>
        <taxon>Colwellia</taxon>
    </lineage>
</organism>
<feature type="transmembrane region" description="Helical" evidence="1">
    <location>
        <begin position="456"/>
        <end position="475"/>
    </location>
</feature>
<proteinExistence type="predicted"/>
<feature type="domain" description="Type VI secretion system component TssM1 N-terminal" evidence="4">
    <location>
        <begin position="203"/>
        <end position="460"/>
    </location>
</feature>
<dbReference type="PATRIC" id="fig|28229.3.peg.1656"/>
<keyword evidence="1" id="KW-1133">Transmembrane helix</keyword>
<dbReference type="AlphaFoldDB" id="A0A099KVN3"/>
<dbReference type="PANTHER" id="PTHR36153:SF1">
    <property type="entry name" value="TYPE VI SECRETION SYSTEM COMPONENT TSSM1"/>
    <property type="match status" value="1"/>
</dbReference>
<evidence type="ECO:0000259" key="4">
    <source>
        <dbReference type="Pfam" id="PF14331"/>
    </source>
</evidence>
<evidence type="ECO:0000313" key="7">
    <source>
        <dbReference type="Proteomes" id="UP000029868"/>
    </source>
</evidence>
<dbReference type="Pfam" id="PF21070">
    <property type="entry name" value="IcmF_helical"/>
    <property type="match status" value="1"/>
</dbReference>
<reference evidence="6 7" key="1">
    <citation type="submission" date="2014-08" db="EMBL/GenBank/DDBJ databases">
        <title>Genomic and Phenotypic Diversity of Colwellia psychrerythraea strains from Disparate Marine Basins.</title>
        <authorList>
            <person name="Techtmann S.M."/>
            <person name="Stelling S.C."/>
            <person name="Utturkar S.M."/>
            <person name="Alshibli N."/>
            <person name="Harris A."/>
            <person name="Brown S.D."/>
            <person name="Hazen T.C."/>
        </authorList>
    </citation>
    <scope>NUCLEOTIDE SEQUENCE [LARGE SCALE GENOMIC DNA]</scope>
    <source>
        <strain evidence="6 7">GAB14E</strain>
    </source>
</reference>
<keyword evidence="1" id="KW-0472">Membrane</keyword>
<feature type="domain" description="Type VI secretion system component TssM1 helical" evidence="5">
    <location>
        <begin position="941"/>
        <end position="1041"/>
    </location>
</feature>
<evidence type="ECO:0000313" key="6">
    <source>
        <dbReference type="EMBL" id="KGJ94809.1"/>
    </source>
</evidence>
<accession>A0A099KVN3</accession>
<dbReference type="CDD" id="cd00882">
    <property type="entry name" value="Ras_like_GTPase"/>
    <property type="match status" value="1"/>
</dbReference>
<dbReference type="Proteomes" id="UP000029868">
    <property type="component" value="Unassembled WGS sequence"/>
</dbReference>
<dbReference type="InterPro" id="IPR017731">
    <property type="entry name" value="TssM1-like"/>
</dbReference>
<name>A0A099KVN3_COLPS</name>
<dbReference type="InterPro" id="IPR027417">
    <property type="entry name" value="P-loop_NTPase"/>
</dbReference>
<dbReference type="EMBL" id="JQEC01000016">
    <property type="protein sequence ID" value="KGJ94809.1"/>
    <property type="molecule type" value="Genomic_DNA"/>
</dbReference>
<feature type="domain" description="Type VI secretion system IcmF C-terminal" evidence="2">
    <location>
        <begin position="1050"/>
        <end position="1145"/>
    </location>
</feature>
<dbReference type="InterPro" id="IPR053156">
    <property type="entry name" value="T6SS_TssM-like"/>
</dbReference>
<evidence type="ECO:0000259" key="5">
    <source>
        <dbReference type="Pfam" id="PF21070"/>
    </source>
</evidence>
<gene>
    <name evidence="6" type="ORF">GAB14E_2043</name>
</gene>
<feature type="transmembrane region" description="Helical" evidence="1">
    <location>
        <begin position="12"/>
        <end position="30"/>
    </location>
</feature>
<dbReference type="NCBIfam" id="TIGR03348">
    <property type="entry name" value="VI_IcmF"/>
    <property type="match status" value="1"/>
</dbReference>
<dbReference type="Pfam" id="PF06744">
    <property type="entry name" value="IcmF_C"/>
    <property type="match status" value="1"/>
</dbReference>
<protein>
    <submittedName>
        <fullName evidence="6">Type VI secretion protein IcmF</fullName>
    </submittedName>
</protein>
<dbReference type="PANTHER" id="PTHR36153">
    <property type="entry name" value="INNER MEMBRANE PROTEIN-RELATED"/>
    <property type="match status" value="1"/>
</dbReference>
<dbReference type="InterPro" id="IPR025743">
    <property type="entry name" value="TssM1_N"/>
</dbReference>
<dbReference type="Pfam" id="PF06761">
    <property type="entry name" value="IcmF-related"/>
    <property type="match status" value="1"/>
</dbReference>
<evidence type="ECO:0000259" key="2">
    <source>
        <dbReference type="Pfam" id="PF06744"/>
    </source>
</evidence>